<sequence>MSSILEMANPSSDETSSIRYETVPDEEGAEGAERVHHVEKRFHYSEIIKDITIGLADGLTVPFALAAGLSSVGNRHLVILGCLAELMASTISKTVGGWATLKTAEQHFLTERNREILEVKNNLEAEIQEMIDVMQPYELDAQALAPIIDKLVNSPENFVDFRMKFESDIEKPDSARSMSSLIIGTSYFISGLIPLIPYFFIRDCLFGLYISSAITFTCFILFGYIKALYNYPSKAMWGAVQSIVVGFLSAAVAYGFVLLIRHHNDLFEFM</sequence>
<gene>
    <name evidence="10" type="primary">VIT1.1_1</name>
    <name evidence="10" type="ORF">g.30572</name>
</gene>
<accession>A0A1D1XPW1</accession>
<comment type="caution">
    <text evidence="9">Lacks conserved residue(s) required for the propagation of feature annotation.</text>
</comment>
<keyword evidence="4 9" id="KW-0926">Vacuole</keyword>
<keyword evidence="3" id="KW-0408">Iron</keyword>
<dbReference type="AlphaFoldDB" id="A0A1D1XPW1"/>
<comment type="similarity">
    <text evidence="2 9">Belongs to the CCC1 family.</text>
</comment>
<keyword evidence="3" id="KW-0410">Iron transport</keyword>
<keyword evidence="9" id="KW-0813">Transport</keyword>
<evidence type="ECO:0000256" key="1">
    <source>
        <dbReference type="ARBA" id="ARBA00004128"/>
    </source>
</evidence>
<dbReference type="InterPro" id="IPR008217">
    <property type="entry name" value="Ccc1_fam"/>
</dbReference>
<comment type="subcellular location">
    <subcellularLocation>
        <location evidence="1 9">Vacuole membrane</location>
        <topology evidence="1 9">Multi-pass membrane protein</topology>
    </subcellularLocation>
</comment>
<keyword evidence="7 9" id="KW-0472">Membrane</keyword>
<evidence type="ECO:0000313" key="10">
    <source>
        <dbReference type="EMBL" id="JAT44422.1"/>
    </source>
</evidence>
<evidence type="ECO:0000256" key="2">
    <source>
        <dbReference type="ARBA" id="ARBA00007049"/>
    </source>
</evidence>
<evidence type="ECO:0000256" key="3">
    <source>
        <dbReference type="ARBA" id="ARBA00022496"/>
    </source>
</evidence>
<evidence type="ECO:0000256" key="5">
    <source>
        <dbReference type="ARBA" id="ARBA00022692"/>
    </source>
</evidence>
<dbReference type="GO" id="GO:0005384">
    <property type="term" value="F:manganese ion transmembrane transporter activity"/>
    <property type="evidence" value="ECO:0007669"/>
    <property type="project" value="InterPro"/>
</dbReference>
<keyword evidence="5 9" id="KW-0812">Transmembrane</keyword>
<organism evidence="10">
    <name type="scientific">Anthurium amnicola</name>
    <dbReference type="NCBI Taxonomy" id="1678845"/>
    <lineage>
        <taxon>Eukaryota</taxon>
        <taxon>Viridiplantae</taxon>
        <taxon>Streptophyta</taxon>
        <taxon>Embryophyta</taxon>
        <taxon>Tracheophyta</taxon>
        <taxon>Spermatophyta</taxon>
        <taxon>Magnoliopsida</taxon>
        <taxon>Liliopsida</taxon>
        <taxon>Araceae</taxon>
        <taxon>Pothoideae</taxon>
        <taxon>Potheae</taxon>
        <taxon>Anthurium</taxon>
    </lineage>
</organism>
<reference evidence="10" key="1">
    <citation type="submission" date="2015-07" db="EMBL/GenBank/DDBJ databases">
        <title>Transcriptome Assembly of Anthurium amnicola.</title>
        <authorList>
            <person name="Suzuki J."/>
        </authorList>
    </citation>
    <scope>NUCLEOTIDE SEQUENCE</scope>
</reference>
<keyword evidence="9" id="KW-0406">Ion transport</keyword>
<dbReference type="PANTHER" id="PTHR31851">
    <property type="entry name" value="FE(2+)/MN(2+) TRANSPORTER PCL1"/>
    <property type="match status" value="1"/>
</dbReference>
<dbReference type="Pfam" id="PF01988">
    <property type="entry name" value="VIT1"/>
    <property type="match status" value="1"/>
</dbReference>
<comment type="function">
    <text evidence="9">Vacuolar Fe(2+) uptake transporter.</text>
</comment>
<protein>
    <recommendedName>
        <fullName evidence="9">Vacuolar iron transporter</fullName>
    </recommendedName>
</protein>
<keyword evidence="6 9" id="KW-1133">Transmembrane helix</keyword>
<proteinExistence type="inferred from homology"/>
<comment type="catalytic activity">
    <reaction evidence="8">
        <text>Fe(2+)(in) = Fe(2+)(out)</text>
        <dbReference type="Rhea" id="RHEA:28486"/>
        <dbReference type="ChEBI" id="CHEBI:29033"/>
    </reaction>
    <physiologicalReaction direction="left-to-right" evidence="8">
        <dbReference type="Rhea" id="RHEA:28487"/>
    </physiologicalReaction>
</comment>
<dbReference type="GO" id="GO:0030026">
    <property type="term" value="P:intracellular manganese ion homeostasis"/>
    <property type="evidence" value="ECO:0007669"/>
    <property type="project" value="InterPro"/>
</dbReference>
<evidence type="ECO:0000256" key="6">
    <source>
        <dbReference type="ARBA" id="ARBA00022989"/>
    </source>
</evidence>
<dbReference type="GO" id="GO:0005774">
    <property type="term" value="C:vacuolar membrane"/>
    <property type="evidence" value="ECO:0007669"/>
    <property type="project" value="UniProtKB-SubCell"/>
</dbReference>
<evidence type="ECO:0000256" key="7">
    <source>
        <dbReference type="ARBA" id="ARBA00023136"/>
    </source>
</evidence>
<feature type="transmembrane region" description="Helical" evidence="9">
    <location>
        <begin position="206"/>
        <end position="225"/>
    </location>
</feature>
<feature type="transmembrane region" description="Helical" evidence="9">
    <location>
        <begin position="237"/>
        <end position="260"/>
    </location>
</feature>
<evidence type="ECO:0000256" key="9">
    <source>
        <dbReference type="RuleBase" id="RU369115"/>
    </source>
</evidence>
<evidence type="ECO:0000256" key="4">
    <source>
        <dbReference type="ARBA" id="ARBA00022554"/>
    </source>
</evidence>
<dbReference type="GO" id="GO:0005381">
    <property type="term" value="F:iron ion transmembrane transporter activity"/>
    <property type="evidence" value="ECO:0007669"/>
    <property type="project" value="UniProtKB-UniRule"/>
</dbReference>
<evidence type="ECO:0000256" key="8">
    <source>
        <dbReference type="ARBA" id="ARBA00044464"/>
    </source>
</evidence>
<name>A0A1D1XPW1_9ARAE</name>
<dbReference type="GO" id="GO:0140315">
    <property type="term" value="F:iron ion sequestering activity"/>
    <property type="evidence" value="ECO:0007669"/>
    <property type="project" value="UniProtKB-UniRule"/>
</dbReference>
<dbReference type="EMBL" id="GDJX01023514">
    <property type="protein sequence ID" value="JAT44422.1"/>
    <property type="molecule type" value="Transcribed_RNA"/>
</dbReference>
<feature type="transmembrane region" description="Helical" evidence="9">
    <location>
        <begin position="181"/>
        <end position="200"/>
    </location>
</feature>